<sequence length="355" mass="37925">MHSHDDVLRVGLIGYGLGGAVFHAPCIAVTDGLRLDAIVTRDPERQRQAAREHPTARIVPTADALWAMADALDLVVIAAPNGAHAPLAMAALSHGLHAVVDKPFATSAADARAVADEARRRGLLVAPYHNRRFDGDFLTLRRLLDDGALGTLHRFESRFDRWRPSAKPRWTTPDAQRHGEGIDLDLGTHLVDQALVLGGPVRSVYAELDRRHPDVTVPDDLFVALTHASGLRSHLHASTVAGVPGPRFAAYGSRAAYVKHHADPQEDALRAGARPEGAGWGEEPPERWGTLGAGDARETVHTHAGSYPRYYAGIVDALRNGGPPPVSPEDAIAGLEILEAARVSAAEGRVVTLGA</sequence>
<accession>A0AA37V6D8</accession>
<dbReference type="InterPro" id="IPR004104">
    <property type="entry name" value="Gfo/Idh/MocA-like_OxRdtase_C"/>
</dbReference>
<keyword evidence="2" id="KW-0560">Oxidoreductase</keyword>
<feature type="domain" description="Gfo/Idh/MocA-like oxidoreductase N-terminal" evidence="3">
    <location>
        <begin position="8"/>
        <end position="128"/>
    </location>
</feature>
<dbReference type="Proteomes" id="UP001161325">
    <property type="component" value="Unassembled WGS sequence"/>
</dbReference>
<dbReference type="Gene3D" id="3.30.360.10">
    <property type="entry name" value="Dihydrodipicolinate Reductase, domain 2"/>
    <property type="match status" value="1"/>
</dbReference>
<evidence type="ECO:0000259" key="4">
    <source>
        <dbReference type="Pfam" id="PF02894"/>
    </source>
</evidence>
<dbReference type="AlphaFoldDB" id="A0AA37V6D8"/>
<comment type="caution">
    <text evidence="5">The sequence shown here is derived from an EMBL/GenBank/DDBJ whole genome shotgun (WGS) entry which is preliminary data.</text>
</comment>
<dbReference type="Gene3D" id="3.40.50.720">
    <property type="entry name" value="NAD(P)-binding Rossmann-like Domain"/>
    <property type="match status" value="1"/>
</dbReference>
<keyword evidence="6" id="KW-1185">Reference proteome</keyword>
<dbReference type="GO" id="GO:0016491">
    <property type="term" value="F:oxidoreductase activity"/>
    <property type="evidence" value="ECO:0007669"/>
    <property type="project" value="UniProtKB-KW"/>
</dbReference>
<dbReference type="SUPFAM" id="SSF51735">
    <property type="entry name" value="NAD(P)-binding Rossmann-fold domains"/>
    <property type="match status" value="1"/>
</dbReference>
<dbReference type="EMBL" id="BRXS01000002">
    <property type="protein sequence ID" value="GLC25196.1"/>
    <property type="molecule type" value="Genomic_DNA"/>
</dbReference>
<dbReference type="InterPro" id="IPR000683">
    <property type="entry name" value="Gfo/Idh/MocA-like_OxRdtase_N"/>
</dbReference>
<name>A0AA37V6D8_9BACT</name>
<evidence type="ECO:0000259" key="3">
    <source>
        <dbReference type="Pfam" id="PF01408"/>
    </source>
</evidence>
<evidence type="ECO:0000313" key="5">
    <source>
        <dbReference type="EMBL" id="GLC25196.1"/>
    </source>
</evidence>
<reference evidence="5" key="1">
    <citation type="submission" date="2022-08" db="EMBL/GenBank/DDBJ databases">
        <title>Draft genome sequencing of Roseisolibacter agri AW1220.</title>
        <authorList>
            <person name="Tobiishi Y."/>
            <person name="Tonouchi A."/>
        </authorList>
    </citation>
    <scope>NUCLEOTIDE SEQUENCE</scope>
    <source>
        <strain evidence="5">AW1220</strain>
    </source>
</reference>
<dbReference type="PANTHER" id="PTHR43708:SF5">
    <property type="entry name" value="CONSERVED EXPRESSED OXIDOREDUCTASE (EUROFUNG)-RELATED"/>
    <property type="match status" value="1"/>
</dbReference>
<dbReference type="PANTHER" id="PTHR43708">
    <property type="entry name" value="CONSERVED EXPRESSED OXIDOREDUCTASE (EUROFUNG)"/>
    <property type="match status" value="1"/>
</dbReference>
<dbReference type="Pfam" id="PF01408">
    <property type="entry name" value="GFO_IDH_MocA"/>
    <property type="match status" value="1"/>
</dbReference>
<dbReference type="Pfam" id="PF02894">
    <property type="entry name" value="GFO_IDH_MocA_C"/>
    <property type="match status" value="1"/>
</dbReference>
<evidence type="ECO:0000256" key="2">
    <source>
        <dbReference type="ARBA" id="ARBA00023002"/>
    </source>
</evidence>
<evidence type="ECO:0000313" key="6">
    <source>
        <dbReference type="Proteomes" id="UP001161325"/>
    </source>
</evidence>
<comment type="similarity">
    <text evidence="1">Belongs to the Gfo/Idh/MocA family.</text>
</comment>
<dbReference type="RefSeq" id="WP_284349640.1">
    <property type="nucleotide sequence ID" value="NZ_BRXS01000002.1"/>
</dbReference>
<dbReference type="SUPFAM" id="SSF55347">
    <property type="entry name" value="Glyceraldehyde-3-phosphate dehydrogenase-like, C-terminal domain"/>
    <property type="match status" value="1"/>
</dbReference>
<proteinExistence type="inferred from homology"/>
<dbReference type="InterPro" id="IPR036291">
    <property type="entry name" value="NAD(P)-bd_dom_sf"/>
</dbReference>
<protein>
    <submittedName>
        <fullName evidence="5">Oxidoreductase</fullName>
    </submittedName>
</protein>
<gene>
    <name evidence="5" type="ORF">rosag_17090</name>
</gene>
<evidence type="ECO:0000256" key="1">
    <source>
        <dbReference type="ARBA" id="ARBA00010928"/>
    </source>
</evidence>
<feature type="domain" description="Gfo/Idh/MocA-like oxidoreductase C-terminal" evidence="4">
    <location>
        <begin position="141"/>
        <end position="353"/>
    </location>
</feature>
<organism evidence="5 6">
    <name type="scientific">Roseisolibacter agri</name>
    <dbReference type="NCBI Taxonomy" id="2014610"/>
    <lineage>
        <taxon>Bacteria</taxon>
        <taxon>Pseudomonadati</taxon>
        <taxon>Gemmatimonadota</taxon>
        <taxon>Gemmatimonadia</taxon>
        <taxon>Gemmatimonadales</taxon>
        <taxon>Gemmatimonadaceae</taxon>
        <taxon>Roseisolibacter</taxon>
    </lineage>
</organism>
<dbReference type="GO" id="GO:0000166">
    <property type="term" value="F:nucleotide binding"/>
    <property type="evidence" value="ECO:0007669"/>
    <property type="project" value="InterPro"/>
</dbReference>
<dbReference type="InterPro" id="IPR051317">
    <property type="entry name" value="Gfo/Idh/MocA_oxidoreduct"/>
</dbReference>